<organism evidence="2 3">
    <name type="scientific">Runella aurantiaca</name>
    <dbReference type="NCBI Taxonomy" id="2282308"/>
    <lineage>
        <taxon>Bacteria</taxon>
        <taxon>Pseudomonadati</taxon>
        <taxon>Bacteroidota</taxon>
        <taxon>Cytophagia</taxon>
        <taxon>Cytophagales</taxon>
        <taxon>Spirosomataceae</taxon>
        <taxon>Runella</taxon>
    </lineage>
</organism>
<keyword evidence="3" id="KW-1185">Reference proteome</keyword>
<feature type="domain" description="Gamma-glutamylcyclotransferase AIG2-like" evidence="1">
    <location>
        <begin position="12"/>
        <end position="133"/>
    </location>
</feature>
<sequence>MNPELPLTNSSIFVYGTLMQGFTNPFAKKIRLNGIWRGKASFAGVLYDLGDYPGAIYQPQSPHRVHGEVWELKEFQKTIVTLDRYEGIHIRNPEYVRQSIPVTLENGADGVCWTYLFCQSVESFIFIPHGDYRKWLSDGKQHL</sequence>
<accession>A0A369IIE9</accession>
<dbReference type="InterPro" id="IPR009288">
    <property type="entry name" value="AIG2-like_dom"/>
</dbReference>
<dbReference type="CDD" id="cd06661">
    <property type="entry name" value="GGCT_like"/>
    <property type="match status" value="1"/>
</dbReference>
<dbReference type="Proteomes" id="UP000253141">
    <property type="component" value="Unassembled WGS sequence"/>
</dbReference>
<dbReference type="RefSeq" id="WP_114459747.1">
    <property type="nucleotide sequence ID" value="NZ_QPIW01000002.1"/>
</dbReference>
<evidence type="ECO:0000313" key="3">
    <source>
        <dbReference type="Proteomes" id="UP000253141"/>
    </source>
</evidence>
<proteinExistence type="predicted"/>
<dbReference type="InterPro" id="IPR013024">
    <property type="entry name" value="GGCT-like"/>
</dbReference>
<name>A0A369IIE9_9BACT</name>
<evidence type="ECO:0000259" key="1">
    <source>
        <dbReference type="Pfam" id="PF06094"/>
    </source>
</evidence>
<dbReference type="EMBL" id="QPIW01000002">
    <property type="protein sequence ID" value="RDB07163.1"/>
    <property type="molecule type" value="Genomic_DNA"/>
</dbReference>
<dbReference type="OrthoDB" id="482277at2"/>
<comment type="caution">
    <text evidence="2">The sequence shown here is derived from an EMBL/GenBank/DDBJ whole genome shotgun (WGS) entry which is preliminary data.</text>
</comment>
<protein>
    <submittedName>
        <fullName evidence="2">Gamma-glutamylcyclotransferase</fullName>
    </submittedName>
</protein>
<dbReference type="GO" id="GO:0016740">
    <property type="term" value="F:transferase activity"/>
    <property type="evidence" value="ECO:0007669"/>
    <property type="project" value="UniProtKB-KW"/>
</dbReference>
<dbReference type="Gene3D" id="3.10.490.10">
    <property type="entry name" value="Gamma-glutamyl cyclotransferase-like"/>
    <property type="match status" value="1"/>
</dbReference>
<dbReference type="InterPro" id="IPR036568">
    <property type="entry name" value="GGCT-like_sf"/>
</dbReference>
<evidence type="ECO:0000313" key="2">
    <source>
        <dbReference type="EMBL" id="RDB07163.1"/>
    </source>
</evidence>
<dbReference type="Pfam" id="PF06094">
    <property type="entry name" value="GGACT"/>
    <property type="match status" value="1"/>
</dbReference>
<gene>
    <name evidence="2" type="ORF">DVG78_03835</name>
</gene>
<reference evidence="2 3" key="1">
    <citation type="submission" date="2018-07" db="EMBL/GenBank/DDBJ databases">
        <title>Genome analysis of Runella aurantiaca.</title>
        <authorList>
            <person name="Yang X."/>
        </authorList>
    </citation>
    <scope>NUCLEOTIDE SEQUENCE [LARGE SCALE GENOMIC DNA]</scope>
    <source>
        <strain evidence="2 3">YX9</strain>
    </source>
</reference>
<keyword evidence="2" id="KW-0808">Transferase</keyword>
<dbReference type="AlphaFoldDB" id="A0A369IIE9"/>
<dbReference type="SUPFAM" id="SSF110857">
    <property type="entry name" value="Gamma-glutamyl cyclotransferase-like"/>
    <property type="match status" value="1"/>
</dbReference>